<reference evidence="1 2" key="1">
    <citation type="submission" date="2019-09" db="EMBL/GenBank/DDBJ databases">
        <title>Bird 10,000 Genomes (B10K) Project - Family phase.</title>
        <authorList>
            <person name="Zhang G."/>
        </authorList>
    </citation>
    <scope>NUCLEOTIDE SEQUENCE [LARGE SCALE GENOMIC DNA]</scope>
    <source>
        <strain evidence="1">B10K-DU-002-83</strain>
    </source>
</reference>
<dbReference type="OrthoDB" id="447103at2759"/>
<protein>
    <submittedName>
        <fullName evidence="1">SCYL1 protein</fullName>
    </submittedName>
</protein>
<dbReference type="AlphaFoldDB" id="A0A7L2Q6I8"/>
<dbReference type="PANTHER" id="PTHR12984">
    <property type="entry name" value="SCY1-RELATED S/T PROTEIN KINASE-LIKE"/>
    <property type="match status" value="1"/>
</dbReference>
<name>A0A7L2Q6I8_9PASS</name>
<accession>A0A7L2Q6I8</accession>
<evidence type="ECO:0000313" key="2">
    <source>
        <dbReference type="Proteomes" id="UP000574191"/>
    </source>
</evidence>
<feature type="non-terminal residue" evidence="1">
    <location>
        <position position="147"/>
    </location>
</feature>
<dbReference type="PANTHER" id="PTHR12984:SF3">
    <property type="entry name" value="N-TERMINAL KINASE-LIKE PROTEIN"/>
    <property type="match status" value="1"/>
</dbReference>
<dbReference type="InterPro" id="IPR051177">
    <property type="entry name" value="CIK-Related_Protein"/>
</dbReference>
<gene>
    <name evidence="1" type="primary">Scyl1</name>
    <name evidence="1" type="ORF">HYPCIN_R13558</name>
</gene>
<keyword evidence="2" id="KW-1185">Reference proteome</keyword>
<proteinExistence type="predicted"/>
<dbReference type="Gene3D" id="3.30.200.20">
    <property type="entry name" value="Phosphorylase Kinase, domain 1"/>
    <property type="match status" value="1"/>
</dbReference>
<organism evidence="1 2">
    <name type="scientific">Hypocryptadius cinnamomeus</name>
    <dbReference type="NCBI Taxonomy" id="589841"/>
    <lineage>
        <taxon>Eukaryota</taxon>
        <taxon>Metazoa</taxon>
        <taxon>Chordata</taxon>
        <taxon>Craniata</taxon>
        <taxon>Vertebrata</taxon>
        <taxon>Euteleostomi</taxon>
        <taxon>Archelosauria</taxon>
        <taxon>Archosauria</taxon>
        <taxon>Dinosauria</taxon>
        <taxon>Saurischia</taxon>
        <taxon>Theropoda</taxon>
        <taxon>Coelurosauria</taxon>
        <taxon>Aves</taxon>
        <taxon>Neognathae</taxon>
        <taxon>Neoaves</taxon>
        <taxon>Telluraves</taxon>
        <taxon>Australaves</taxon>
        <taxon>Passeriformes</taxon>
        <taxon>Sylvioidea</taxon>
        <taxon>Zosteropidae</taxon>
        <taxon>Hypocryptadius</taxon>
    </lineage>
</organism>
<dbReference type="Proteomes" id="UP000574191">
    <property type="component" value="Unassembled WGS sequence"/>
</dbReference>
<feature type="non-terminal residue" evidence="1">
    <location>
        <position position="1"/>
    </location>
</feature>
<dbReference type="EMBL" id="VYZP01048544">
    <property type="protein sequence ID" value="NXR91934.1"/>
    <property type="molecule type" value="Genomic_DNA"/>
</dbReference>
<evidence type="ECO:0000313" key="1">
    <source>
        <dbReference type="EMBL" id="NXR91934.1"/>
    </source>
</evidence>
<comment type="caution">
    <text evidence="1">The sequence shown here is derived from an EMBL/GenBank/DDBJ whole genome shotgun (WGS) entry which is preliminary data.</text>
</comment>
<sequence length="147" mass="15062">PVSVFAHSLGPGGDPGATALARAGLKRLRSLRHPNILGYLDSLEVTGLGTAGGQWGHWGRSQGHGGYWGNEGMGGVALGGLGGPRGSPVPPSHCHGPPRAGDMWRLGCLIWEVFNGPLPRPGALRSFGKLPPGLIPPFSELVAADPG</sequence>